<name>A0ACB7SS67_HYAAI</name>
<evidence type="ECO:0000313" key="2">
    <source>
        <dbReference type="Proteomes" id="UP000821845"/>
    </source>
</evidence>
<gene>
    <name evidence="1" type="ORF">HPB50_019972</name>
</gene>
<dbReference type="EMBL" id="CM023483">
    <property type="protein sequence ID" value="KAH6936604.1"/>
    <property type="molecule type" value="Genomic_DNA"/>
</dbReference>
<comment type="caution">
    <text evidence="1">The sequence shown here is derived from an EMBL/GenBank/DDBJ whole genome shotgun (WGS) entry which is preliminary data.</text>
</comment>
<keyword evidence="2" id="KW-1185">Reference proteome</keyword>
<dbReference type="Proteomes" id="UP000821845">
    <property type="component" value="Chromosome 3"/>
</dbReference>
<accession>A0ACB7SS67</accession>
<organism evidence="1 2">
    <name type="scientific">Hyalomma asiaticum</name>
    <name type="common">Tick</name>
    <dbReference type="NCBI Taxonomy" id="266040"/>
    <lineage>
        <taxon>Eukaryota</taxon>
        <taxon>Metazoa</taxon>
        <taxon>Ecdysozoa</taxon>
        <taxon>Arthropoda</taxon>
        <taxon>Chelicerata</taxon>
        <taxon>Arachnida</taxon>
        <taxon>Acari</taxon>
        <taxon>Parasitiformes</taxon>
        <taxon>Ixodida</taxon>
        <taxon>Ixodoidea</taxon>
        <taxon>Ixodidae</taxon>
        <taxon>Hyalomminae</taxon>
        <taxon>Hyalomma</taxon>
    </lineage>
</organism>
<proteinExistence type="predicted"/>
<reference evidence="1" key="1">
    <citation type="submission" date="2020-05" db="EMBL/GenBank/DDBJ databases">
        <title>Large-scale comparative analyses of tick genomes elucidate their genetic diversity and vector capacities.</title>
        <authorList>
            <person name="Jia N."/>
            <person name="Wang J."/>
            <person name="Shi W."/>
            <person name="Du L."/>
            <person name="Sun Y."/>
            <person name="Zhan W."/>
            <person name="Jiang J."/>
            <person name="Wang Q."/>
            <person name="Zhang B."/>
            <person name="Ji P."/>
            <person name="Sakyi L.B."/>
            <person name="Cui X."/>
            <person name="Yuan T."/>
            <person name="Jiang B."/>
            <person name="Yang W."/>
            <person name="Lam T.T.-Y."/>
            <person name="Chang Q."/>
            <person name="Ding S."/>
            <person name="Wang X."/>
            <person name="Zhu J."/>
            <person name="Ruan X."/>
            <person name="Zhao L."/>
            <person name="Wei J."/>
            <person name="Que T."/>
            <person name="Du C."/>
            <person name="Cheng J."/>
            <person name="Dai P."/>
            <person name="Han X."/>
            <person name="Huang E."/>
            <person name="Gao Y."/>
            <person name="Liu J."/>
            <person name="Shao H."/>
            <person name="Ye R."/>
            <person name="Li L."/>
            <person name="Wei W."/>
            <person name="Wang X."/>
            <person name="Wang C."/>
            <person name="Yang T."/>
            <person name="Huo Q."/>
            <person name="Li W."/>
            <person name="Guo W."/>
            <person name="Chen H."/>
            <person name="Zhou L."/>
            <person name="Ni X."/>
            <person name="Tian J."/>
            <person name="Zhou Y."/>
            <person name="Sheng Y."/>
            <person name="Liu T."/>
            <person name="Pan Y."/>
            <person name="Xia L."/>
            <person name="Li J."/>
            <person name="Zhao F."/>
            <person name="Cao W."/>
        </authorList>
    </citation>
    <scope>NUCLEOTIDE SEQUENCE</scope>
    <source>
        <strain evidence="1">Hyas-2018</strain>
    </source>
</reference>
<sequence length="257" mass="29209">MQPSCCICMDTIQASSSSSSSGNSDVNSVSATECGHVFHDVCLRRWLAASRSCPTCRKQLRPGRIVKLYIDGAALLPHGCIRNSDDRSQRLQREMRALISQLEAAAAAEQTQKEAYVALRREMRRIEGIARMYNSKYANMLRENHRLRTQVRASREEARDLRNAHRDNSLLQNQLCTRDRQLEIYEELRSRSEHAIRGLSAQLALRDSLIQQQAQQIQAQQDALHCANFTLSGLQWIPPPERPEDQPYRCAPECGCS</sequence>
<evidence type="ECO:0000313" key="1">
    <source>
        <dbReference type="EMBL" id="KAH6936604.1"/>
    </source>
</evidence>
<protein>
    <submittedName>
        <fullName evidence="1">Uncharacterized protein</fullName>
    </submittedName>
</protein>